<name>A0AAN7YYH0_9MYCE</name>
<dbReference type="InterPro" id="IPR019028">
    <property type="entry name" value="CBM_49"/>
</dbReference>
<dbReference type="GO" id="GO:0030198">
    <property type="term" value="P:extracellular matrix organization"/>
    <property type="evidence" value="ECO:0007669"/>
    <property type="project" value="TreeGrafter"/>
</dbReference>
<comment type="caution">
    <text evidence="3">The sequence shown here is derived from an EMBL/GenBank/DDBJ whole genome shotgun (WGS) entry which is preliminary data.</text>
</comment>
<protein>
    <recommendedName>
        <fullName evidence="2">Carbohydrate binding domain-containing protein</fullName>
    </recommendedName>
</protein>
<gene>
    <name evidence="3" type="ORF">RB653_001165</name>
</gene>
<evidence type="ECO:0000256" key="1">
    <source>
        <dbReference type="SAM" id="SignalP"/>
    </source>
</evidence>
<sequence length="151" mass="17037">MKLTIFGLFLIFSLLFINYTFSIELCGPRSCKNGSFCVSLYTTAVCRPEAQAYTIIQVNITNEGAWPDSAQFKGTITNICGVRIKKIVLGVQKFQMLKSSAIWNARYSKEFEEITIPDFADGILPIEEPYTFGFILKNSNLPPITIKSIRF</sequence>
<feature type="signal peptide" evidence="1">
    <location>
        <begin position="1"/>
        <end position="22"/>
    </location>
</feature>
<feature type="chain" id="PRO_5042820499" description="Carbohydrate binding domain-containing protein" evidence="1">
    <location>
        <begin position="23"/>
        <end position="151"/>
    </location>
</feature>
<dbReference type="GO" id="GO:0031012">
    <property type="term" value="C:extracellular matrix"/>
    <property type="evidence" value="ECO:0007669"/>
    <property type="project" value="TreeGrafter"/>
</dbReference>
<evidence type="ECO:0000259" key="2">
    <source>
        <dbReference type="SMART" id="SM01063"/>
    </source>
</evidence>
<dbReference type="PANTHER" id="PTHR33239">
    <property type="entry name" value="CELLULOSE-BINDING DOMAIN-CONTAINING PROTEIN-RELATED"/>
    <property type="match status" value="1"/>
</dbReference>
<dbReference type="Proteomes" id="UP001344447">
    <property type="component" value="Unassembled WGS sequence"/>
</dbReference>
<accession>A0AAN7YYH0</accession>
<keyword evidence="1" id="KW-0732">Signal</keyword>
<feature type="domain" description="Carbohydrate binding" evidence="2">
    <location>
        <begin position="53"/>
        <end position="139"/>
    </location>
</feature>
<dbReference type="GO" id="GO:0030246">
    <property type="term" value="F:carbohydrate binding"/>
    <property type="evidence" value="ECO:0007669"/>
    <property type="project" value="InterPro"/>
</dbReference>
<organism evidence="3 4">
    <name type="scientific">Dictyostelium firmibasis</name>
    <dbReference type="NCBI Taxonomy" id="79012"/>
    <lineage>
        <taxon>Eukaryota</taxon>
        <taxon>Amoebozoa</taxon>
        <taxon>Evosea</taxon>
        <taxon>Eumycetozoa</taxon>
        <taxon>Dictyostelia</taxon>
        <taxon>Dictyosteliales</taxon>
        <taxon>Dictyosteliaceae</taxon>
        <taxon>Dictyostelium</taxon>
    </lineage>
</organism>
<dbReference type="AlphaFoldDB" id="A0AAN7YYH0"/>
<proteinExistence type="predicted"/>
<evidence type="ECO:0000313" key="4">
    <source>
        <dbReference type="Proteomes" id="UP001344447"/>
    </source>
</evidence>
<evidence type="ECO:0000313" key="3">
    <source>
        <dbReference type="EMBL" id="KAK5581137.1"/>
    </source>
</evidence>
<dbReference type="SMART" id="SM01063">
    <property type="entry name" value="CBM49"/>
    <property type="match status" value="1"/>
</dbReference>
<dbReference type="PANTHER" id="PTHR33239:SF6">
    <property type="entry name" value="CARBOHYDRATE BINDING DOMAIN-CONTAINING PROTEIN"/>
    <property type="match status" value="1"/>
</dbReference>
<keyword evidence="4" id="KW-1185">Reference proteome</keyword>
<dbReference type="GO" id="GO:0005201">
    <property type="term" value="F:extracellular matrix structural constituent"/>
    <property type="evidence" value="ECO:0007669"/>
    <property type="project" value="TreeGrafter"/>
</dbReference>
<reference evidence="3 4" key="1">
    <citation type="submission" date="2023-11" db="EMBL/GenBank/DDBJ databases">
        <title>Dfirmibasis_genome.</title>
        <authorList>
            <person name="Edelbroek B."/>
            <person name="Kjellin J."/>
            <person name="Jerlstrom-Hultqvist J."/>
            <person name="Soderbom F."/>
        </authorList>
    </citation>
    <scope>NUCLEOTIDE SEQUENCE [LARGE SCALE GENOMIC DNA]</scope>
    <source>
        <strain evidence="3 4">TNS-C-14</strain>
    </source>
</reference>
<dbReference type="InterPro" id="IPR052879">
    <property type="entry name" value="Dd_Spore_Germination_Stalk"/>
</dbReference>
<dbReference type="EMBL" id="JAVFKY010000002">
    <property type="protein sequence ID" value="KAK5581137.1"/>
    <property type="molecule type" value="Genomic_DNA"/>
</dbReference>